<evidence type="ECO:0000256" key="5">
    <source>
        <dbReference type="ARBA" id="ARBA00023136"/>
    </source>
</evidence>
<dbReference type="PANTHER" id="PTHR43791">
    <property type="entry name" value="PERMEASE-RELATED"/>
    <property type="match status" value="1"/>
</dbReference>
<proteinExistence type="predicted"/>
<dbReference type="PANTHER" id="PTHR43791:SF46">
    <property type="entry name" value="MAJOR FACILITATOR SUPERFAMILY (MFS) PROFILE DOMAIN-CONTAINING PROTEIN-RELATED"/>
    <property type="match status" value="1"/>
</dbReference>
<dbReference type="OrthoDB" id="2985014at2759"/>
<evidence type="ECO:0000313" key="8">
    <source>
        <dbReference type="EMBL" id="KAJ4466264.1"/>
    </source>
</evidence>
<reference evidence="8" key="1">
    <citation type="submission" date="2022-08" db="EMBL/GenBank/DDBJ databases">
        <title>A Global Phylogenomic Analysis of the Shiitake Genus Lentinula.</title>
        <authorList>
            <consortium name="DOE Joint Genome Institute"/>
            <person name="Sierra-Patev S."/>
            <person name="Min B."/>
            <person name="Naranjo-Ortiz M."/>
            <person name="Looney B."/>
            <person name="Konkel Z."/>
            <person name="Slot J.C."/>
            <person name="Sakamoto Y."/>
            <person name="Steenwyk J.L."/>
            <person name="Rokas A."/>
            <person name="Carro J."/>
            <person name="Camarero S."/>
            <person name="Ferreira P."/>
            <person name="Molpeceres G."/>
            <person name="Ruiz-Duenas F.J."/>
            <person name="Serrano A."/>
            <person name="Henrissat B."/>
            <person name="Drula E."/>
            <person name="Hughes K.W."/>
            <person name="Mata J.L."/>
            <person name="Ishikawa N.K."/>
            <person name="Vargas-Isla R."/>
            <person name="Ushijima S."/>
            <person name="Smith C.A."/>
            <person name="Ahrendt S."/>
            <person name="Andreopoulos W."/>
            <person name="He G."/>
            <person name="Labutti K."/>
            <person name="Lipzen A."/>
            <person name="Ng V."/>
            <person name="Riley R."/>
            <person name="Sandor L."/>
            <person name="Barry K."/>
            <person name="Martinez A.T."/>
            <person name="Xiao Y."/>
            <person name="Gibbons J.G."/>
            <person name="Terashima K."/>
            <person name="Grigoriev I.V."/>
            <person name="Hibbett D.S."/>
        </authorList>
    </citation>
    <scope>NUCLEOTIDE SEQUENCE</scope>
    <source>
        <strain evidence="8">JLM2183</strain>
    </source>
</reference>
<dbReference type="SUPFAM" id="SSF103473">
    <property type="entry name" value="MFS general substrate transporter"/>
    <property type="match status" value="1"/>
</dbReference>
<dbReference type="Pfam" id="PF07690">
    <property type="entry name" value="MFS_1"/>
    <property type="match status" value="1"/>
</dbReference>
<keyword evidence="9" id="KW-1185">Reference proteome</keyword>
<evidence type="ECO:0000256" key="3">
    <source>
        <dbReference type="ARBA" id="ARBA00022692"/>
    </source>
</evidence>
<feature type="region of interest" description="Disordered" evidence="6">
    <location>
        <begin position="348"/>
        <end position="385"/>
    </location>
</feature>
<feature type="transmembrane region" description="Helical" evidence="7">
    <location>
        <begin position="97"/>
        <end position="118"/>
    </location>
</feature>
<evidence type="ECO:0000256" key="4">
    <source>
        <dbReference type="ARBA" id="ARBA00022989"/>
    </source>
</evidence>
<feature type="transmembrane region" description="Helical" evidence="7">
    <location>
        <begin position="28"/>
        <end position="50"/>
    </location>
</feature>
<evidence type="ECO:0000256" key="7">
    <source>
        <dbReference type="SAM" id="Phobius"/>
    </source>
</evidence>
<protein>
    <submittedName>
        <fullName evidence="8">MFS general substrate transporter</fullName>
    </submittedName>
</protein>
<keyword evidence="5 7" id="KW-0472">Membrane</keyword>
<evidence type="ECO:0000256" key="1">
    <source>
        <dbReference type="ARBA" id="ARBA00004141"/>
    </source>
</evidence>
<feature type="transmembrane region" description="Helical" evidence="7">
    <location>
        <begin position="222"/>
        <end position="241"/>
    </location>
</feature>
<dbReference type="InterPro" id="IPR036259">
    <property type="entry name" value="MFS_trans_sf"/>
</dbReference>
<evidence type="ECO:0000256" key="6">
    <source>
        <dbReference type="SAM" id="MobiDB-lite"/>
    </source>
</evidence>
<comment type="subcellular location">
    <subcellularLocation>
        <location evidence="1">Membrane</location>
        <topology evidence="1">Multi-pass membrane protein</topology>
    </subcellularLocation>
</comment>
<name>A0A9W9DED7_9AGAR</name>
<dbReference type="Proteomes" id="UP001150266">
    <property type="component" value="Unassembled WGS sequence"/>
</dbReference>
<organism evidence="8 9">
    <name type="scientific">Lentinula aciculospora</name>
    <dbReference type="NCBI Taxonomy" id="153920"/>
    <lineage>
        <taxon>Eukaryota</taxon>
        <taxon>Fungi</taxon>
        <taxon>Dikarya</taxon>
        <taxon>Basidiomycota</taxon>
        <taxon>Agaricomycotina</taxon>
        <taxon>Agaricomycetes</taxon>
        <taxon>Agaricomycetidae</taxon>
        <taxon>Agaricales</taxon>
        <taxon>Marasmiineae</taxon>
        <taxon>Omphalotaceae</taxon>
        <taxon>Lentinula</taxon>
    </lineage>
</organism>
<dbReference type="AlphaFoldDB" id="A0A9W9DED7"/>
<sequence>MARVSLVLKKFPPSTTVMGLVKNYLQLVGVRVCLGVAEAGLFPGVAYYLSLWYPRNALQSRIGPFTGAATIAGAFSGLFAFAISFMSGTRGLLGWSWIFIIEGTITVSVGLVSFLVLVDFPVTAEFLTLEERAFTVWKKKFCSINKLRFGSISCQTYPLLVLKDCTTGFGEFSTAITIVLGLFAHYSDKLLPFIFATQIMRLTGFSINIADVSTGAKYFGTFLIVAGSYSGFPGVVAWNGSAHRYREFQRRNSVQYKPRSIVGHGVELMFVGIGLISLPITVFAYSRINKKREEFLHRVEQGLERRPSPKELRELGDRAPDFRLFDDSPVLRQRNYTNVFKLDEKDITGPPSSLSQSITASAMTVNTKASISKRDPNRETKRKPW</sequence>
<dbReference type="EMBL" id="JAOTPV010000055">
    <property type="protein sequence ID" value="KAJ4466264.1"/>
    <property type="molecule type" value="Genomic_DNA"/>
</dbReference>
<dbReference type="GO" id="GO:0022857">
    <property type="term" value="F:transmembrane transporter activity"/>
    <property type="evidence" value="ECO:0007669"/>
    <property type="project" value="InterPro"/>
</dbReference>
<feature type="compositionally biased region" description="Polar residues" evidence="6">
    <location>
        <begin position="350"/>
        <end position="370"/>
    </location>
</feature>
<keyword evidence="4 7" id="KW-1133">Transmembrane helix</keyword>
<gene>
    <name evidence="8" type="ORF">J3R30DRAFT_3412408</name>
</gene>
<keyword evidence="3 7" id="KW-0812">Transmembrane</keyword>
<dbReference type="InterPro" id="IPR011701">
    <property type="entry name" value="MFS"/>
</dbReference>
<accession>A0A9W9DED7</accession>
<comment type="caution">
    <text evidence="8">The sequence shown here is derived from an EMBL/GenBank/DDBJ whole genome shotgun (WGS) entry which is preliminary data.</text>
</comment>
<evidence type="ECO:0000313" key="9">
    <source>
        <dbReference type="Proteomes" id="UP001150266"/>
    </source>
</evidence>
<keyword evidence="2" id="KW-0813">Transport</keyword>
<dbReference type="Gene3D" id="1.20.1250.20">
    <property type="entry name" value="MFS general substrate transporter like domains"/>
    <property type="match status" value="1"/>
</dbReference>
<feature type="transmembrane region" description="Helical" evidence="7">
    <location>
        <begin position="62"/>
        <end position="85"/>
    </location>
</feature>
<evidence type="ECO:0000256" key="2">
    <source>
        <dbReference type="ARBA" id="ARBA00022448"/>
    </source>
</evidence>
<feature type="transmembrane region" description="Helical" evidence="7">
    <location>
        <begin position="261"/>
        <end position="285"/>
    </location>
</feature>
<dbReference type="GO" id="GO:0016020">
    <property type="term" value="C:membrane"/>
    <property type="evidence" value="ECO:0007669"/>
    <property type="project" value="UniProtKB-SubCell"/>
</dbReference>